<reference evidence="2 3" key="1">
    <citation type="submission" date="2023-03" db="EMBL/GenBank/DDBJ databases">
        <title>High recombination rates correlate with genetic variation in Cardiocondyla obscurior ants.</title>
        <authorList>
            <person name="Errbii M."/>
        </authorList>
    </citation>
    <scope>NUCLEOTIDE SEQUENCE [LARGE SCALE GENOMIC DNA]</scope>
    <source>
        <strain evidence="2">Alpha-2009</strain>
        <tissue evidence="2">Whole body</tissue>
    </source>
</reference>
<feature type="compositionally biased region" description="Low complexity" evidence="1">
    <location>
        <begin position="20"/>
        <end position="33"/>
    </location>
</feature>
<evidence type="ECO:0000313" key="2">
    <source>
        <dbReference type="EMBL" id="KAL0131387.1"/>
    </source>
</evidence>
<protein>
    <submittedName>
        <fullName evidence="2">Uncharacterized protein</fullName>
    </submittedName>
</protein>
<dbReference type="Proteomes" id="UP001430953">
    <property type="component" value="Unassembled WGS sequence"/>
</dbReference>
<dbReference type="EMBL" id="JADYXP020000002">
    <property type="protein sequence ID" value="KAL0131387.1"/>
    <property type="molecule type" value="Genomic_DNA"/>
</dbReference>
<comment type="caution">
    <text evidence="2">The sequence shown here is derived from an EMBL/GenBank/DDBJ whole genome shotgun (WGS) entry which is preliminary data.</text>
</comment>
<evidence type="ECO:0000313" key="3">
    <source>
        <dbReference type="Proteomes" id="UP001430953"/>
    </source>
</evidence>
<name>A0AAW2GVU4_9HYME</name>
<keyword evidence="3" id="KW-1185">Reference proteome</keyword>
<evidence type="ECO:0000256" key="1">
    <source>
        <dbReference type="SAM" id="MobiDB-lite"/>
    </source>
</evidence>
<feature type="region of interest" description="Disordered" evidence="1">
    <location>
        <begin position="1"/>
        <end position="39"/>
    </location>
</feature>
<organism evidence="2 3">
    <name type="scientific">Cardiocondyla obscurior</name>
    <dbReference type="NCBI Taxonomy" id="286306"/>
    <lineage>
        <taxon>Eukaryota</taxon>
        <taxon>Metazoa</taxon>
        <taxon>Ecdysozoa</taxon>
        <taxon>Arthropoda</taxon>
        <taxon>Hexapoda</taxon>
        <taxon>Insecta</taxon>
        <taxon>Pterygota</taxon>
        <taxon>Neoptera</taxon>
        <taxon>Endopterygota</taxon>
        <taxon>Hymenoptera</taxon>
        <taxon>Apocrita</taxon>
        <taxon>Aculeata</taxon>
        <taxon>Formicoidea</taxon>
        <taxon>Formicidae</taxon>
        <taxon>Myrmicinae</taxon>
        <taxon>Cardiocondyla</taxon>
    </lineage>
</organism>
<dbReference type="AlphaFoldDB" id="A0AAW2GVU4"/>
<sequence>MGSPVTVAPGKPTVPASLPSSNSGIVSSESESVAEPRPTSSTLVGSELAALSSSVNSGIFNYVLIWKNYSQCKLLKKTELFLKLTPKATTTCSCR</sequence>
<gene>
    <name evidence="2" type="ORF">PUN28_002729</name>
</gene>
<accession>A0AAW2GVU4</accession>
<proteinExistence type="predicted"/>